<gene>
    <name evidence="11" type="primary">rpoZ</name>
    <name evidence="13" type="ORF">FRZ61_31940</name>
</gene>
<dbReference type="GO" id="GO:0000428">
    <property type="term" value="C:DNA-directed RNA polymerase complex"/>
    <property type="evidence" value="ECO:0007669"/>
    <property type="project" value="UniProtKB-KW"/>
</dbReference>
<accession>A0A5J6MZP3</accession>
<keyword evidence="5 11" id="KW-0808">Transferase</keyword>
<evidence type="ECO:0000256" key="9">
    <source>
        <dbReference type="ARBA" id="ARBA00030998"/>
    </source>
</evidence>
<evidence type="ECO:0000313" key="13">
    <source>
        <dbReference type="EMBL" id="QEX23258.1"/>
    </source>
</evidence>
<evidence type="ECO:0000256" key="11">
    <source>
        <dbReference type="HAMAP-Rule" id="MF_00366"/>
    </source>
</evidence>
<evidence type="ECO:0000256" key="3">
    <source>
        <dbReference type="ARBA" id="ARBA00013725"/>
    </source>
</evidence>
<dbReference type="AlphaFoldDB" id="A0A5J6MZP3"/>
<dbReference type="OrthoDB" id="9796300at2"/>
<name>A0A5J6MZP3_9PROT</name>
<organism evidence="13 14">
    <name type="scientific">Hypericibacter adhaerens</name>
    <dbReference type="NCBI Taxonomy" id="2602016"/>
    <lineage>
        <taxon>Bacteria</taxon>
        <taxon>Pseudomonadati</taxon>
        <taxon>Pseudomonadota</taxon>
        <taxon>Alphaproteobacteria</taxon>
        <taxon>Rhodospirillales</taxon>
        <taxon>Dongiaceae</taxon>
        <taxon>Hypericibacter</taxon>
    </lineage>
</organism>
<feature type="compositionally biased region" description="Basic residues" evidence="12">
    <location>
        <begin position="139"/>
        <end position="152"/>
    </location>
</feature>
<evidence type="ECO:0000256" key="4">
    <source>
        <dbReference type="ARBA" id="ARBA00022478"/>
    </source>
</evidence>
<comment type="function">
    <text evidence="11">Promotes RNA polymerase assembly. Latches the N- and C-terminal regions of the beta' subunit thereby facilitating its interaction with the beta and alpha subunits.</text>
</comment>
<keyword evidence="14" id="KW-1185">Reference proteome</keyword>
<dbReference type="Pfam" id="PF01192">
    <property type="entry name" value="RNA_pol_Rpb6"/>
    <property type="match status" value="1"/>
</dbReference>
<dbReference type="GO" id="GO:0006351">
    <property type="term" value="P:DNA-templated transcription"/>
    <property type="evidence" value="ECO:0007669"/>
    <property type="project" value="UniProtKB-UniRule"/>
</dbReference>
<protein>
    <recommendedName>
        <fullName evidence="3 11">DNA-directed RNA polymerase subunit omega</fullName>
        <shortName evidence="11">RNAP omega subunit</shortName>
        <ecNumber evidence="2 11">2.7.7.6</ecNumber>
    </recommendedName>
    <alternativeName>
        <fullName evidence="9 11">RNA polymerase omega subunit</fullName>
    </alternativeName>
    <alternativeName>
        <fullName evidence="8 11">Transcriptase subunit omega</fullName>
    </alternativeName>
</protein>
<evidence type="ECO:0000256" key="8">
    <source>
        <dbReference type="ARBA" id="ARBA00029924"/>
    </source>
</evidence>
<dbReference type="HAMAP" id="MF_00366">
    <property type="entry name" value="RNApol_bact_RpoZ"/>
    <property type="match status" value="1"/>
</dbReference>
<comment type="similarity">
    <text evidence="1 11">Belongs to the RNA polymerase subunit omega family.</text>
</comment>
<dbReference type="Proteomes" id="UP000325797">
    <property type="component" value="Chromosome"/>
</dbReference>
<evidence type="ECO:0000256" key="7">
    <source>
        <dbReference type="ARBA" id="ARBA00023163"/>
    </source>
</evidence>
<dbReference type="SUPFAM" id="SSF63562">
    <property type="entry name" value="RPB6/omega subunit-like"/>
    <property type="match status" value="1"/>
</dbReference>
<evidence type="ECO:0000313" key="14">
    <source>
        <dbReference type="Proteomes" id="UP000325797"/>
    </source>
</evidence>
<dbReference type="PANTHER" id="PTHR34476">
    <property type="entry name" value="DNA-DIRECTED RNA POLYMERASE SUBUNIT OMEGA"/>
    <property type="match status" value="1"/>
</dbReference>
<comment type="subunit">
    <text evidence="11">The RNAP catalytic core consists of 2 alpha, 1 beta, 1 beta' and 1 omega subunit. When a sigma factor is associated with the core the holoenzyme is formed, which can initiate transcription.</text>
</comment>
<dbReference type="KEGG" id="hadh:FRZ61_31940"/>
<dbReference type="RefSeq" id="WP_151118669.1">
    <property type="nucleotide sequence ID" value="NZ_CP042582.1"/>
</dbReference>
<dbReference type="EC" id="2.7.7.6" evidence="2 11"/>
<keyword evidence="4 11" id="KW-0240">DNA-directed RNA polymerase</keyword>
<comment type="catalytic activity">
    <reaction evidence="10 11">
        <text>RNA(n) + a ribonucleoside 5'-triphosphate = RNA(n+1) + diphosphate</text>
        <dbReference type="Rhea" id="RHEA:21248"/>
        <dbReference type="Rhea" id="RHEA-COMP:14527"/>
        <dbReference type="Rhea" id="RHEA-COMP:17342"/>
        <dbReference type="ChEBI" id="CHEBI:33019"/>
        <dbReference type="ChEBI" id="CHEBI:61557"/>
        <dbReference type="ChEBI" id="CHEBI:140395"/>
        <dbReference type="EC" id="2.7.7.6"/>
    </reaction>
</comment>
<evidence type="ECO:0000256" key="6">
    <source>
        <dbReference type="ARBA" id="ARBA00022695"/>
    </source>
</evidence>
<dbReference type="InterPro" id="IPR036161">
    <property type="entry name" value="RPB6/omega-like_sf"/>
</dbReference>
<dbReference type="SMART" id="SM01409">
    <property type="entry name" value="RNA_pol_Rpb6"/>
    <property type="match status" value="1"/>
</dbReference>
<keyword evidence="7 11" id="KW-0804">Transcription</keyword>
<proteinExistence type="inferred from homology"/>
<evidence type="ECO:0000256" key="12">
    <source>
        <dbReference type="SAM" id="MobiDB-lite"/>
    </source>
</evidence>
<dbReference type="EMBL" id="CP042582">
    <property type="protein sequence ID" value="QEX23258.1"/>
    <property type="molecule type" value="Genomic_DNA"/>
</dbReference>
<dbReference type="PANTHER" id="PTHR34476:SF1">
    <property type="entry name" value="DNA-DIRECTED RNA POLYMERASE SUBUNIT OMEGA"/>
    <property type="match status" value="1"/>
</dbReference>
<dbReference type="InterPro" id="IPR006110">
    <property type="entry name" value="Pol_omega/Rpo6/RPB6"/>
</dbReference>
<dbReference type="GO" id="GO:0003677">
    <property type="term" value="F:DNA binding"/>
    <property type="evidence" value="ECO:0007669"/>
    <property type="project" value="UniProtKB-UniRule"/>
</dbReference>
<evidence type="ECO:0000256" key="2">
    <source>
        <dbReference type="ARBA" id="ARBA00012418"/>
    </source>
</evidence>
<dbReference type="Gene3D" id="3.90.940.10">
    <property type="match status" value="1"/>
</dbReference>
<evidence type="ECO:0000256" key="5">
    <source>
        <dbReference type="ARBA" id="ARBA00022679"/>
    </source>
</evidence>
<reference evidence="13 14" key="1">
    <citation type="submission" date="2019-08" db="EMBL/GenBank/DDBJ databases">
        <title>Hyperibacter terrae gen. nov., sp. nov. and Hyperibacter viscosus sp. nov., two new members in the family Rhodospirillaceae isolated from the rhizosphere of Hypericum perforatum.</title>
        <authorList>
            <person name="Noviana Z."/>
        </authorList>
    </citation>
    <scope>NUCLEOTIDE SEQUENCE [LARGE SCALE GENOMIC DNA]</scope>
    <source>
        <strain evidence="13 14">R5959</strain>
    </source>
</reference>
<feature type="region of interest" description="Disordered" evidence="12">
    <location>
        <begin position="74"/>
        <end position="163"/>
    </location>
</feature>
<feature type="compositionally biased region" description="Basic and acidic residues" evidence="12">
    <location>
        <begin position="121"/>
        <end position="138"/>
    </location>
</feature>
<sequence>MARITTIDCERVIPNRFELVLLAAARARALSCGHTPRVSPDGDKPTVIALREIGAAAVDPTWLRQWLLNLQRDDVEDEDGLDNPIGTVGSSANESRGAASAGADDTTPTASPGSIPNHKVTKTERSHVRQTHDTQHQRECHRHCKRRPRRVPGARPLGAGLHR</sequence>
<keyword evidence="6 11" id="KW-0548">Nucleotidyltransferase</keyword>
<dbReference type="NCBIfam" id="TIGR00690">
    <property type="entry name" value="rpoZ"/>
    <property type="match status" value="1"/>
</dbReference>
<dbReference type="InterPro" id="IPR003716">
    <property type="entry name" value="DNA-dir_RNA_pol_omega"/>
</dbReference>
<dbReference type="GO" id="GO:0003899">
    <property type="term" value="F:DNA-directed RNA polymerase activity"/>
    <property type="evidence" value="ECO:0007669"/>
    <property type="project" value="UniProtKB-UniRule"/>
</dbReference>
<evidence type="ECO:0000256" key="1">
    <source>
        <dbReference type="ARBA" id="ARBA00006711"/>
    </source>
</evidence>
<evidence type="ECO:0000256" key="10">
    <source>
        <dbReference type="ARBA" id="ARBA00048552"/>
    </source>
</evidence>